<evidence type="ECO:0000256" key="13">
    <source>
        <dbReference type="ARBA" id="ARBA00023136"/>
    </source>
</evidence>
<keyword evidence="10" id="KW-0249">Electron transport</keyword>
<keyword evidence="6" id="KW-0679">Respiratory chain</keyword>
<keyword evidence="8" id="KW-0999">Mitochondrion inner membrane</keyword>
<keyword evidence="11 18" id="KW-1133">Transmembrane helix</keyword>
<dbReference type="AlphaFoldDB" id="A0A8C3WCS0"/>
<evidence type="ECO:0000313" key="21">
    <source>
        <dbReference type="Proteomes" id="UP000694540"/>
    </source>
</evidence>
<evidence type="ECO:0000256" key="15">
    <source>
        <dbReference type="ARBA" id="ARBA00031387"/>
    </source>
</evidence>
<evidence type="ECO:0000256" key="6">
    <source>
        <dbReference type="ARBA" id="ARBA00022660"/>
    </source>
</evidence>
<comment type="subcellular location">
    <subcellularLocation>
        <location evidence="2">Mitochondrion inner membrane</location>
        <topology evidence="2">Single-pass membrane protein</topology>
    </subcellularLocation>
</comment>
<evidence type="ECO:0000256" key="10">
    <source>
        <dbReference type="ARBA" id="ARBA00022982"/>
    </source>
</evidence>
<keyword evidence="5" id="KW-0813">Transport</keyword>
<evidence type="ECO:0000256" key="8">
    <source>
        <dbReference type="ARBA" id="ARBA00022792"/>
    </source>
</evidence>
<evidence type="ECO:0000256" key="14">
    <source>
        <dbReference type="ARBA" id="ARBA00030753"/>
    </source>
</evidence>
<protein>
    <recommendedName>
        <fullName evidence="4">NADH dehydrogenase [ubiquinone] 1 beta subcomplex subunit 11, mitochondrial</fullName>
    </recommendedName>
    <alternativeName>
        <fullName evidence="15">Complex I-ESSS</fullName>
    </alternativeName>
    <alternativeName>
        <fullName evidence="14">NADH-ubiquinone oxidoreductase ESSS subunit</fullName>
    </alternativeName>
</protein>
<accession>A0A8C3WCS0</accession>
<keyword evidence="13 18" id="KW-0472">Membrane</keyword>
<keyword evidence="9" id="KW-0809">Transit peptide</keyword>
<proteinExistence type="inferred from homology"/>
<dbReference type="Ensembl" id="ENSCWAT00000013725.1">
    <property type="protein sequence ID" value="ENSCWAP00000012633.1"/>
    <property type="gene ID" value="ENSCWAG00000009882.1"/>
</dbReference>
<evidence type="ECO:0000256" key="12">
    <source>
        <dbReference type="ARBA" id="ARBA00023128"/>
    </source>
</evidence>
<feature type="region of interest" description="Disordered" evidence="17">
    <location>
        <begin position="40"/>
        <end position="72"/>
    </location>
</feature>
<name>A0A8C3WCS0_9CETA</name>
<dbReference type="PANTHER" id="PTHR13327">
    <property type="entry name" value="NADH-UBIQUINONE OXIDOREDUCTASE ESSS SUBUNIT, MITOCHONDRIAL PRECURSOR"/>
    <property type="match status" value="1"/>
</dbReference>
<evidence type="ECO:0000256" key="7">
    <source>
        <dbReference type="ARBA" id="ARBA00022692"/>
    </source>
</evidence>
<dbReference type="Pfam" id="PF10183">
    <property type="entry name" value="ESSS"/>
    <property type="match status" value="1"/>
</dbReference>
<evidence type="ECO:0000256" key="16">
    <source>
        <dbReference type="ARBA" id="ARBA00046528"/>
    </source>
</evidence>
<dbReference type="GeneTree" id="ENSGT00390000003022"/>
<dbReference type="GO" id="GO:0005743">
    <property type="term" value="C:mitochondrial inner membrane"/>
    <property type="evidence" value="ECO:0007669"/>
    <property type="project" value="UniProtKB-SubCell"/>
</dbReference>
<evidence type="ECO:0000256" key="1">
    <source>
        <dbReference type="ARBA" id="ARBA00003195"/>
    </source>
</evidence>
<reference evidence="20" key="2">
    <citation type="submission" date="2025-09" db="UniProtKB">
        <authorList>
            <consortium name="Ensembl"/>
        </authorList>
    </citation>
    <scope>IDENTIFICATION</scope>
</reference>
<gene>
    <name evidence="20" type="primary">NDUFB11</name>
</gene>
<evidence type="ECO:0000256" key="2">
    <source>
        <dbReference type="ARBA" id="ARBA00004434"/>
    </source>
</evidence>
<feature type="chain" id="PRO_5033998461" description="NADH dehydrogenase [ubiquinone] 1 beta subcomplex subunit 11, mitochondrial" evidence="19">
    <location>
        <begin position="18"/>
        <end position="176"/>
    </location>
</feature>
<evidence type="ECO:0000256" key="18">
    <source>
        <dbReference type="SAM" id="Phobius"/>
    </source>
</evidence>
<comment type="similarity">
    <text evidence="3">Belongs to the complex I NDUFB11 subunit family.</text>
</comment>
<comment type="function">
    <text evidence="1">Accessory subunit of the mitochondrial membrane respiratory chain NADH dehydrogenase (Complex I), that is believed not to be involved in catalysis. Complex I functions in the transfer of electrons from NADH to the respiratory chain. The immediate electron acceptor for the enzyme is believed to be ubiquinone.</text>
</comment>
<sequence length="176" mass="19647">MAAGMLGLCARRLLAAAATRGLPAARVRWESGSSRAVIAPSAVEGKRPPEPTIRWQEDPHPEDENLYEKNPDSHGYDKDPVVDLWNMRVVFFFGFSIVLVLGGTFVAYLPDYRCMGCPREWGGWGQRQGWSFKETARIPVPVQEEWELRWGLVSTEAPLRLPPGCRSGPAGKRRGL</sequence>
<dbReference type="GO" id="GO:0045271">
    <property type="term" value="C:respiratory chain complex I"/>
    <property type="evidence" value="ECO:0007669"/>
    <property type="project" value="Ensembl"/>
</dbReference>
<feature type="transmembrane region" description="Helical" evidence="18">
    <location>
        <begin position="89"/>
        <end position="109"/>
    </location>
</feature>
<evidence type="ECO:0000256" key="19">
    <source>
        <dbReference type="SAM" id="SignalP"/>
    </source>
</evidence>
<keyword evidence="19" id="KW-0732">Signal</keyword>
<reference evidence="20" key="1">
    <citation type="submission" date="2025-08" db="UniProtKB">
        <authorList>
            <consortium name="Ensembl"/>
        </authorList>
    </citation>
    <scope>IDENTIFICATION</scope>
</reference>
<evidence type="ECO:0000256" key="11">
    <source>
        <dbReference type="ARBA" id="ARBA00022989"/>
    </source>
</evidence>
<evidence type="ECO:0000256" key="5">
    <source>
        <dbReference type="ARBA" id="ARBA00022448"/>
    </source>
</evidence>
<organism evidence="20 21">
    <name type="scientific">Catagonus wagneri</name>
    <name type="common">Chacoan peccary</name>
    <dbReference type="NCBI Taxonomy" id="51154"/>
    <lineage>
        <taxon>Eukaryota</taxon>
        <taxon>Metazoa</taxon>
        <taxon>Chordata</taxon>
        <taxon>Craniata</taxon>
        <taxon>Vertebrata</taxon>
        <taxon>Euteleostomi</taxon>
        <taxon>Mammalia</taxon>
        <taxon>Eutheria</taxon>
        <taxon>Laurasiatheria</taxon>
        <taxon>Artiodactyla</taxon>
        <taxon>Suina</taxon>
        <taxon>Tayassuidae</taxon>
        <taxon>Catagonus</taxon>
    </lineage>
</organism>
<keyword evidence="21" id="KW-1185">Reference proteome</keyword>
<feature type="compositionally biased region" description="Basic and acidic residues" evidence="17">
    <location>
        <begin position="44"/>
        <end position="72"/>
    </location>
</feature>
<evidence type="ECO:0000256" key="17">
    <source>
        <dbReference type="SAM" id="MobiDB-lite"/>
    </source>
</evidence>
<feature type="signal peptide" evidence="19">
    <location>
        <begin position="1"/>
        <end position="17"/>
    </location>
</feature>
<keyword evidence="12" id="KW-0496">Mitochondrion</keyword>
<evidence type="ECO:0000256" key="9">
    <source>
        <dbReference type="ARBA" id="ARBA00022946"/>
    </source>
</evidence>
<dbReference type="Proteomes" id="UP000694540">
    <property type="component" value="Unplaced"/>
</dbReference>
<evidence type="ECO:0000313" key="20">
    <source>
        <dbReference type="Ensembl" id="ENSCWAP00000012633.1"/>
    </source>
</evidence>
<dbReference type="InterPro" id="IPR019329">
    <property type="entry name" value="NADH_UbQ_OxRdtase_ESSS_su"/>
</dbReference>
<evidence type="ECO:0000256" key="3">
    <source>
        <dbReference type="ARBA" id="ARBA00008915"/>
    </source>
</evidence>
<dbReference type="PANTHER" id="PTHR13327:SF0">
    <property type="entry name" value="NADH DEHYDROGENASE [UBIQUINONE] 1 BETA SUBCOMPLEX SUBUNIT 11, MITOCHONDRIAL"/>
    <property type="match status" value="1"/>
</dbReference>
<evidence type="ECO:0000256" key="4">
    <source>
        <dbReference type="ARBA" id="ARBA00018632"/>
    </source>
</evidence>
<comment type="subunit">
    <text evidence="16">Complex I is composed of 45 different subunits. Interacts with BCAP31.</text>
</comment>
<keyword evidence="7 18" id="KW-0812">Transmembrane</keyword>